<proteinExistence type="predicted"/>
<feature type="transmembrane region" description="Helical" evidence="1">
    <location>
        <begin position="55"/>
        <end position="74"/>
    </location>
</feature>
<organism evidence="2 3">
    <name type="scientific">Labrys miyagiensis</name>
    <dbReference type="NCBI Taxonomy" id="346912"/>
    <lineage>
        <taxon>Bacteria</taxon>
        <taxon>Pseudomonadati</taxon>
        <taxon>Pseudomonadota</taxon>
        <taxon>Alphaproteobacteria</taxon>
        <taxon>Hyphomicrobiales</taxon>
        <taxon>Xanthobacteraceae</taxon>
        <taxon>Labrys</taxon>
    </lineage>
</organism>
<evidence type="ECO:0008006" key="4">
    <source>
        <dbReference type="Google" id="ProtNLM"/>
    </source>
</evidence>
<keyword evidence="3" id="KW-1185">Reference proteome</keyword>
<feature type="transmembrane region" description="Helical" evidence="1">
    <location>
        <begin position="123"/>
        <end position="145"/>
    </location>
</feature>
<reference evidence="3" key="1">
    <citation type="journal article" date="2019" name="Int. J. Syst. Evol. Microbiol.">
        <title>The Global Catalogue of Microorganisms (GCM) 10K type strain sequencing project: providing services to taxonomists for standard genome sequencing and annotation.</title>
        <authorList>
            <consortium name="The Broad Institute Genomics Platform"/>
            <consortium name="The Broad Institute Genome Sequencing Center for Infectious Disease"/>
            <person name="Wu L."/>
            <person name="Ma J."/>
        </authorList>
    </citation>
    <scope>NUCLEOTIDE SEQUENCE [LARGE SCALE GENOMIC DNA]</scope>
    <source>
        <strain evidence="3">NBRC 101365</strain>
    </source>
</reference>
<evidence type="ECO:0000313" key="2">
    <source>
        <dbReference type="EMBL" id="GLS19183.1"/>
    </source>
</evidence>
<evidence type="ECO:0000313" key="3">
    <source>
        <dbReference type="Proteomes" id="UP001156882"/>
    </source>
</evidence>
<sequence>MAFKCPLARFEALGACGLLLWGGLTIGVAFIGTPAKFLAPTLTLPVALDVGRHTFAIYNEVELVLVVALAVIALRTSQPAVLRALILPAAIVLSETFWLIPALDVRVAAILAGQQMPPSHLHFVYVAVEAAKTMALIVLGGRLVLLRDR</sequence>
<keyword evidence="1" id="KW-0812">Transmembrane</keyword>
<dbReference type="RefSeq" id="WP_284312056.1">
    <property type="nucleotide sequence ID" value="NZ_BSPC01000021.1"/>
</dbReference>
<feature type="transmembrane region" description="Helical" evidence="1">
    <location>
        <begin position="12"/>
        <end position="35"/>
    </location>
</feature>
<feature type="transmembrane region" description="Helical" evidence="1">
    <location>
        <begin position="81"/>
        <end position="103"/>
    </location>
</feature>
<comment type="caution">
    <text evidence="2">The sequence shown here is derived from an EMBL/GenBank/DDBJ whole genome shotgun (WGS) entry which is preliminary data.</text>
</comment>
<gene>
    <name evidence="2" type="ORF">GCM10007874_22000</name>
</gene>
<keyword evidence="1" id="KW-1133">Transmembrane helix</keyword>
<protein>
    <recommendedName>
        <fullName evidence="4">DUF4149 domain-containing protein</fullName>
    </recommendedName>
</protein>
<dbReference type="Proteomes" id="UP001156882">
    <property type="component" value="Unassembled WGS sequence"/>
</dbReference>
<name>A0ABQ6CFX1_9HYPH</name>
<dbReference type="EMBL" id="BSPC01000021">
    <property type="protein sequence ID" value="GLS19183.1"/>
    <property type="molecule type" value="Genomic_DNA"/>
</dbReference>
<accession>A0ABQ6CFX1</accession>
<evidence type="ECO:0000256" key="1">
    <source>
        <dbReference type="SAM" id="Phobius"/>
    </source>
</evidence>
<keyword evidence="1" id="KW-0472">Membrane</keyword>